<sequence>MASSAIAAQICLTHEGEDRIRSTMATLSSSMLVFGYATKEADEAMLFRHMVPSKLWKVLSWLNVGTEKKLANVKVVVDQFIYEEIYKRKAWGSNKSQADVLSMYTKLSWDPSMSEQQKTDFLREMVVGFIIAGKDLIVVKLTWFFYMMCKHPKVEAMILEELKDLQSCRWPRYHCDVAEARGHQLLGAIKVSIYQTQFCFICCHLTYGEKEGDELKRNADVQEIHRRTIFNPVSRVNMPKTIYDHDSACFRRNVWLGDLNYRINLPYEKTHELISKQDWNELFGKDQLKVEVKKGIYLKDGPKGSSTFLQRISTRLTQKST</sequence>
<feature type="domain" description="Inositol polyphosphate-related phosphatase" evidence="3">
    <location>
        <begin position="188"/>
        <end position="301"/>
    </location>
</feature>
<accession>A0A1D6HZ95</accession>
<dbReference type="PaxDb" id="4577-AC234517.1_FGP005"/>
<dbReference type="InterPro" id="IPR045849">
    <property type="entry name" value="IP5P_plant"/>
</dbReference>
<organism evidence="4">
    <name type="scientific">Zea mays</name>
    <name type="common">Maize</name>
    <dbReference type="NCBI Taxonomy" id="4577"/>
    <lineage>
        <taxon>Eukaryota</taxon>
        <taxon>Viridiplantae</taxon>
        <taxon>Streptophyta</taxon>
        <taxon>Embryophyta</taxon>
        <taxon>Tracheophyta</taxon>
        <taxon>Spermatophyta</taxon>
        <taxon>Magnoliopsida</taxon>
        <taxon>Liliopsida</taxon>
        <taxon>Poales</taxon>
        <taxon>Poaceae</taxon>
        <taxon>PACMAD clade</taxon>
        <taxon>Panicoideae</taxon>
        <taxon>Andropogonodae</taxon>
        <taxon>Andropogoneae</taxon>
        <taxon>Tripsacinae</taxon>
        <taxon>Zea</taxon>
    </lineage>
</organism>
<evidence type="ECO:0000313" key="4">
    <source>
        <dbReference type="EMBL" id="ONM53404.1"/>
    </source>
</evidence>
<dbReference type="GO" id="GO:0004497">
    <property type="term" value="F:monooxygenase activity"/>
    <property type="evidence" value="ECO:0007669"/>
    <property type="project" value="InterPro"/>
</dbReference>
<dbReference type="GO" id="GO:0005506">
    <property type="term" value="F:iron ion binding"/>
    <property type="evidence" value="ECO:0007669"/>
    <property type="project" value="InterPro"/>
</dbReference>
<dbReference type="eggNOG" id="KOG2000">
    <property type="taxonomic scope" value="Eukaryota"/>
</dbReference>
<reference evidence="4" key="1">
    <citation type="submission" date="2015-12" db="EMBL/GenBank/DDBJ databases">
        <title>Update maize B73 reference genome by single molecule sequencing technologies.</title>
        <authorList>
            <consortium name="Maize Genome Sequencing Project"/>
            <person name="Ware D."/>
        </authorList>
    </citation>
    <scope>NUCLEOTIDE SEQUENCE [LARGE SCALE GENOMIC DNA]</scope>
    <source>
        <tissue evidence="4">Seedling</tissue>
    </source>
</reference>
<dbReference type="eggNOG" id="KOG0157">
    <property type="taxonomic scope" value="Eukaryota"/>
</dbReference>
<dbReference type="Pfam" id="PF22669">
    <property type="entry name" value="Exo_endo_phos2"/>
    <property type="match status" value="1"/>
</dbReference>
<dbReference type="EMBL" id="CM007650">
    <property type="protein sequence ID" value="ONM53404.1"/>
    <property type="molecule type" value="Genomic_DNA"/>
</dbReference>
<dbReference type="ExpressionAtlas" id="A0A1D6HZ95">
    <property type="expression patterns" value="baseline"/>
</dbReference>
<dbReference type="InterPro" id="IPR036691">
    <property type="entry name" value="Endo/exonu/phosph_ase_sf"/>
</dbReference>
<protein>
    <submittedName>
        <fullName evidence="4">Cytochrome P450 family 96 subfamily A polypeptide 1</fullName>
    </submittedName>
</protein>
<comment type="similarity">
    <text evidence="1">Belongs to the inositol polyphosphate 5-phosphatase family.</text>
</comment>
<evidence type="ECO:0000256" key="1">
    <source>
        <dbReference type="ARBA" id="ARBA00010768"/>
    </source>
</evidence>
<evidence type="ECO:0000256" key="2">
    <source>
        <dbReference type="ARBA" id="ARBA00022801"/>
    </source>
</evidence>
<dbReference type="PANTHER" id="PTHR45666:SF5">
    <property type="entry name" value="TYPE IV INOSITOL POLYPHOSPHATE 5-PHOSPHATASE 3"/>
    <property type="match status" value="1"/>
</dbReference>
<dbReference type="GO" id="GO:0004445">
    <property type="term" value="F:inositol-polyphosphate 5-phosphatase activity"/>
    <property type="evidence" value="ECO:0007669"/>
    <property type="project" value="InterPro"/>
</dbReference>
<dbReference type="InterPro" id="IPR001128">
    <property type="entry name" value="Cyt_P450"/>
</dbReference>
<proteinExistence type="inferred from homology"/>
<dbReference type="PANTHER" id="PTHR45666">
    <property type="entry name" value="TYPE IV INOSITOL POLYPHOSPHATE 5-PHOSPHATASE 9"/>
    <property type="match status" value="1"/>
</dbReference>
<dbReference type="GO" id="GO:0020037">
    <property type="term" value="F:heme binding"/>
    <property type="evidence" value="ECO:0007669"/>
    <property type="project" value="InterPro"/>
</dbReference>
<dbReference type="SUPFAM" id="SSF56219">
    <property type="entry name" value="DNase I-like"/>
    <property type="match status" value="1"/>
</dbReference>
<dbReference type="InterPro" id="IPR000300">
    <property type="entry name" value="IPPc"/>
</dbReference>
<dbReference type="InterPro" id="IPR036396">
    <property type="entry name" value="Cyt_P450_sf"/>
</dbReference>
<name>A0A1D6HZ95_MAIZE</name>
<dbReference type="Pfam" id="PF00067">
    <property type="entry name" value="p450"/>
    <property type="match status" value="1"/>
</dbReference>
<dbReference type="InParanoid" id="A0A1D6HZ95"/>
<keyword evidence="2" id="KW-0378">Hydrolase</keyword>
<dbReference type="GO" id="GO:0046856">
    <property type="term" value="P:phosphatidylinositol dephosphorylation"/>
    <property type="evidence" value="ECO:0007669"/>
    <property type="project" value="InterPro"/>
</dbReference>
<gene>
    <name evidence="4" type="ORF">ZEAMMB73_Zm00001d019611</name>
</gene>
<evidence type="ECO:0000259" key="3">
    <source>
        <dbReference type="Pfam" id="PF22669"/>
    </source>
</evidence>
<dbReference type="AlphaFoldDB" id="A0A1D6HZ95"/>
<dbReference type="Gene3D" id="3.60.10.10">
    <property type="entry name" value="Endonuclease/exonuclease/phosphatase"/>
    <property type="match status" value="1"/>
</dbReference>
<dbReference type="SUPFAM" id="SSF48264">
    <property type="entry name" value="Cytochrome P450"/>
    <property type="match status" value="1"/>
</dbReference>
<dbReference type="GO" id="GO:0016705">
    <property type="term" value="F:oxidoreductase activity, acting on paired donors, with incorporation or reduction of molecular oxygen"/>
    <property type="evidence" value="ECO:0007669"/>
    <property type="project" value="InterPro"/>
</dbReference>